<dbReference type="Proteomes" id="UP000256269">
    <property type="component" value="Unassembled WGS sequence"/>
</dbReference>
<gene>
    <name evidence="2" type="ORF">BCF44_111175</name>
</gene>
<evidence type="ECO:0000256" key="1">
    <source>
        <dbReference type="SAM" id="Phobius"/>
    </source>
</evidence>
<keyword evidence="1" id="KW-0812">Transmembrane</keyword>
<organism evidence="2 3">
    <name type="scientific">Kutzneria buriramensis</name>
    <dbReference type="NCBI Taxonomy" id="1045776"/>
    <lineage>
        <taxon>Bacteria</taxon>
        <taxon>Bacillati</taxon>
        <taxon>Actinomycetota</taxon>
        <taxon>Actinomycetes</taxon>
        <taxon>Pseudonocardiales</taxon>
        <taxon>Pseudonocardiaceae</taxon>
        <taxon>Kutzneria</taxon>
    </lineage>
</organism>
<evidence type="ECO:0000313" key="2">
    <source>
        <dbReference type="EMBL" id="REH41871.1"/>
    </source>
</evidence>
<dbReference type="EMBL" id="QUNO01000011">
    <property type="protein sequence ID" value="REH41871.1"/>
    <property type="molecule type" value="Genomic_DNA"/>
</dbReference>
<feature type="transmembrane region" description="Helical" evidence="1">
    <location>
        <begin position="7"/>
        <end position="28"/>
    </location>
</feature>
<dbReference type="RefSeq" id="WP_116177897.1">
    <property type="nucleotide sequence ID" value="NZ_CP144375.1"/>
</dbReference>
<protein>
    <recommendedName>
        <fullName evidence="4">DoxX-like protein</fullName>
    </recommendedName>
</protein>
<evidence type="ECO:0008006" key="4">
    <source>
        <dbReference type="Google" id="ProtNLM"/>
    </source>
</evidence>
<keyword evidence="3" id="KW-1185">Reference proteome</keyword>
<accession>A0A3E0HBV3</accession>
<evidence type="ECO:0000313" key="3">
    <source>
        <dbReference type="Proteomes" id="UP000256269"/>
    </source>
</evidence>
<dbReference type="AlphaFoldDB" id="A0A3E0HBV3"/>
<proteinExistence type="predicted"/>
<keyword evidence="1" id="KW-0472">Membrane</keyword>
<keyword evidence="1" id="KW-1133">Transmembrane helix</keyword>
<feature type="transmembrane region" description="Helical" evidence="1">
    <location>
        <begin position="78"/>
        <end position="96"/>
    </location>
</feature>
<sequence length="153" mass="15909">MTQPRVSAATTVIAAVLGLLVVAELVVRNWSLPDTVPLLTGHAGPLEWLFYLVLPVLQGVLLLFGTILMVARVRLGRSLAIVGAALVLVTPVAFGVANGRFFWQVDLPALTAVLDYGTLLLAAAVIALAALPATGSYLRGGGHRPLRAASPAP</sequence>
<reference evidence="2 3" key="1">
    <citation type="submission" date="2018-08" db="EMBL/GenBank/DDBJ databases">
        <title>Genomic Encyclopedia of Archaeal and Bacterial Type Strains, Phase II (KMG-II): from individual species to whole genera.</title>
        <authorList>
            <person name="Goeker M."/>
        </authorList>
    </citation>
    <scope>NUCLEOTIDE SEQUENCE [LARGE SCALE GENOMIC DNA]</scope>
    <source>
        <strain evidence="2 3">DSM 45791</strain>
    </source>
</reference>
<feature type="transmembrane region" description="Helical" evidence="1">
    <location>
        <begin position="116"/>
        <end position="138"/>
    </location>
</feature>
<comment type="caution">
    <text evidence="2">The sequence shown here is derived from an EMBL/GenBank/DDBJ whole genome shotgun (WGS) entry which is preliminary data.</text>
</comment>
<feature type="transmembrane region" description="Helical" evidence="1">
    <location>
        <begin position="48"/>
        <end position="71"/>
    </location>
</feature>
<name>A0A3E0HBV3_9PSEU</name>